<protein>
    <submittedName>
        <fullName evidence="2">Uncharacterized protein</fullName>
    </submittedName>
</protein>
<evidence type="ECO:0000256" key="1">
    <source>
        <dbReference type="SAM" id="Phobius"/>
    </source>
</evidence>
<organism evidence="2 3">
    <name type="scientific">Pseudoduganella plicata</name>
    <dbReference type="NCBI Taxonomy" id="321984"/>
    <lineage>
        <taxon>Bacteria</taxon>
        <taxon>Pseudomonadati</taxon>
        <taxon>Pseudomonadota</taxon>
        <taxon>Betaproteobacteria</taxon>
        <taxon>Burkholderiales</taxon>
        <taxon>Oxalobacteraceae</taxon>
        <taxon>Telluria group</taxon>
        <taxon>Pseudoduganella</taxon>
    </lineage>
</organism>
<evidence type="ECO:0000313" key="2">
    <source>
        <dbReference type="EMBL" id="GGY84614.1"/>
    </source>
</evidence>
<keyword evidence="1" id="KW-1133">Transmembrane helix</keyword>
<accession>A0AA87Y1V5</accession>
<sequence>MSEREKDVMQMYDALAPDEKRLFSASNVNHLGWSLVVVLALLLAWFGAALVNAENQRNALMTKQCQDRVFKEEVDKTCLLTVRSREHWWQHLTYALGHLSPEK</sequence>
<dbReference type="RefSeq" id="WP_166793544.1">
    <property type="nucleotide sequence ID" value="NZ_BMWW01000002.1"/>
</dbReference>
<gene>
    <name evidence="2" type="ORF">GCM10007388_17170</name>
</gene>
<name>A0AA87Y1V5_9BURK</name>
<keyword evidence="1" id="KW-0812">Transmembrane</keyword>
<feature type="transmembrane region" description="Helical" evidence="1">
    <location>
        <begin position="31"/>
        <end position="53"/>
    </location>
</feature>
<proteinExistence type="predicted"/>
<dbReference type="Proteomes" id="UP000619512">
    <property type="component" value="Unassembled WGS sequence"/>
</dbReference>
<evidence type="ECO:0000313" key="3">
    <source>
        <dbReference type="Proteomes" id="UP000619512"/>
    </source>
</evidence>
<reference evidence="2" key="2">
    <citation type="submission" date="2022-12" db="EMBL/GenBank/DDBJ databases">
        <authorList>
            <person name="Sun Q."/>
            <person name="Kim S."/>
        </authorList>
    </citation>
    <scope>NUCLEOTIDE SEQUENCE</scope>
    <source>
        <strain evidence="2">KCTC 12344</strain>
    </source>
</reference>
<keyword evidence="1" id="KW-0472">Membrane</keyword>
<reference evidence="2" key="1">
    <citation type="journal article" date="2014" name="Int. J. Syst. Evol. Microbiol.">
        <title>Complete genome sequence of Corynebacterium casei LMG S-19264T (=DSM 44701T), isolated from a smear-ripened cheese.</title>
        <authorList>
            <consortium name="US DOE Joint Genome Institute (JGI-PGF)"/>
            <person name="Walter F."/>
            <person name="Albersmeier A."/>
            <person name="Kalinowski J."/>
            <person name="Ruckert C."/>
        </authorList>
    </citation>
    <scope>NUCLEOTIDE SEQUENCE</scope>
    <source>
        <strain evidence="2">KCTC 12344</strain>
    </source>
</reference>
<dbReference type="EMBL" id="BMWW01000002">
    <property type="protein sequence ID" value="GGY84614.1"/>
    <property type="molecule type" value="Genomic_DNA"/>
</dbReference>
<dbReference type="AlphaFoldDB" id="A0AA87Y1V5"/>
<comment type="caution">
    <text evidence="2">The sequence shown here is derived from an EMBL/GenBank/DDBJ whole genome shotgun (WGS) entry which is preliminary data.</text>
</comment>